<sequence length="454" mass="48430">MKINDCGGSAVASVELCLDNARKWNPHINVVITLDAEGARKAAVQADRLAGEGRATGLLHGVPVLVKDNIDTAGLRTTYASGFFTDHVPQHDATVVRRLRAAGAIILGKVSLHEFAFGIRTNNPVIGQGRNPWNLERIPGGSSGGSGAAVAAGMAPMALGTDTGGSVRLPAAFNGITGLRPTTGRVSNHGCMPVSPTHDTIGPMARSVNEVARLFAVMAGYDPADPISADQPLENFLPRLGESIEGMRIGIPTNHYFENVDAAVGKAVEEAMRVLEKLGARFIDVRVPGAEDAHTHATTIIYSDACAVHEERLEAGGPQWHPHTLERMRMGLAYTGRDYARAMREREAWHRTLQKVFSEVDVLLSPTSPTTAPTIADDRSLFEATRAATRNTYAGAFGNLPGLSVPCGFSPDGMPIGLMFEAAPWQDVTVLRAGAAYQAQTDWHLRTPGLPVNE</sequence>
<evidence type="ECO:0000256" key="1">
    <source>
        <dbReference type="ARBA" id="ARBA00009199"/>
    </source>
</evidence>
<evidence type="ECO:0000313" key="4">
    <source>
        <dbReference type="Proteomes" id="UP001232156"/>
    </source>
</evidence>
<comment type="caution">
    <text evidence="3">The sequence shown here is derived from an EMBL/GenBank/DDBJ whole genome shotgun (WGS) entry which is preliminary data.</text>
</comment>
<name>A0ABU1D9N0_9BURK</name>
<accession>A0ABU1D9N0</accession>
<organism evidence="3 4">
    <name type="scientific">Yanghanlia caeni</name>
    <dbReference type="NCBI Taxonomy" id="3064283"/>
    <lineage>
        <taxon>Bacteria</taxon>
        <taxon>Pseudomonadati</taxon>
        <taxon>Pseudomonadota</taxon>
        <taxon>Betaproteobacteria</taxon>
        <taxon>Burkholderiales</taxon>
        <taxon>Alcaligenaceae</taxon>
        <taxon>Yanghanlia</taxon>
    </lineage>
</organism>
<feature type="domain" description="Amidase" evidence="2">
    <location>
        <begin position="13"/>
        <end position="431"/>
    </location>
</feature>
<dbReference type="InterPro" id="IPR036928">
    <property type="entry name" value="AS_sf"/>
</dbReference>
<dbReference type="InterPro" id="IPR020556">
    <property type="entry name" value="Amidase_CS"/>
</dbReference>
<keyword evidence="4" id="KW-1185">Reference proteome</keyword>
<dbReference type="EMBL" id="JAUZQE010000059">
    <property type="protein sequence ID" value="MDR4127166.1"/>
    <property type="molecule type" value="Genomic_DNA"/>
</dbReference>
<comment type="similarity">
    <text evidence="1">Belongs to the amidase family.</text>
</comment>
<evidence type="ECO:0000259" key="2">
    <source>
        <dbReference type="Pfam" id="PF01425"/>
    </source>
</evidence>
<evidence type="ECO:0000313" key="3">
    <source>
        <dbReference type="EMBL" id="MDR4127166.1"/>
    </source>
</evidence>
<dbReference type="InterPro" id="IPR023631">
    <property type="entry name" value="Amidase_dom"/>
</dbReference>
<dbReference type="SUPFAM" id="SSF75304">
    <property type="entry name" value="Amidase signature (AS) enzymes"/>
    <property type="match status" value="1"/>
</dbReference>
<dbReference type="Gene3D" id="3.90.1300.10">
    <property type="entry name" value="Amidase signature (AS) domain"/>
    <property type="match status" value="1"/>
</dbReference>
<protein>
    <submittedName>
        <fullName evidence="3">Amidase</fullName>
    </submittedName>
</protein>
<dbReference type="PANTHER" id="PTHR11895:SF7">
    <property type="entry name" value="GLUTAMYL-TRNA(GLN) AMIDOTRANSFERASE SUBUNIT A, MITOCHONDRIAL"/>
    <property type="match status" value="1"/>
</dbReference>
<dbReference type="PROSITE" id="PS00571">
    <property type="entry name" value="AMIDASES"/>
    <property type="match status" value="1"/>
</dbReference>
<dbReference type="Proteomes" id="UP001232156">
    <property type="component" value="Unassembled WGS sequence"/>
</dbReference>
<dbReference type="Pfam" id="PF01425">
    <property type="entry name" value="Amidase"/>
    <property type="match status" value="1"/>
</dbReference>
<proteinExistence type="inferred from homology"/>
<reference evidence="3 4" key="1">
    <citation type="submission" date="2023-08" db="EMBL/GenBank/DDBJ databases">
        <title>Alcaligenaceae gen. nov., a novel taxon isolated from the sludge of Yixing Pesticide Factory.</title>
        <authorList>
            <person name="Ruan L."/>
        </authorList>
    </citation>
    <scope>NUCLEOTIDE SEQUENCE [LARGE SCALE GENOMIC DNA]</scope>
    <source>
        <strain evidence="3 4">LG-2</strain>
    </source>
</reference>
<dbReference type="PANTHER" id="PTHR11895">
    <property type="entry name" value="TRANSAMIDASE"/>
    <property type="match status" value="1"/>
</dbReference>
<gene>
    <name evidence="3" type="ORF">Q8947_14400</name>
</gene>
<dbReference type="RefSeq" id="WP_347287702.1">
    <property type="nucleotide sequence ID" value="NZ_JAUZQE010000059.1"/>
</dbReference>
<dbReference type="InterPro" id="IPR000120">
    <property type="entry name" value="Amidase"/>
</dbReference>